<evidence type="ECO:0000259" key="8">
    <source>
        <dbReference type="Pfam" id="PF22965"/>
    </source>
</evidence>
<dbReference type="EMBL" id="JH431878">
    <property type="status" value="NOT_ANNOTATED_CDS"/>
    <property type="molecule type" value="Genomic_DNA"/>
</dbReference>
<dbReference type="EnsemblMetazoa" id="SMAR009270-RA">
    <property type="protein sequence ID" value="SMAR009270-PA"/>
    <property type="gene ID" value="SMAR009270"/>
</dbReference>
<evidence type="ECO:0000256" key="7">
    <source>
        <dbReference type="SAM" id="MobiDB-lite"/>
    </source>
</evidence>
<dbReference type="PhylomeDB" id="T1J6J8"/>
<evidence type="ECO:0000256" key="4">
    <source>
        <dbReference type="ARBA" id="ARBA00015336"/>
    </source>
</evidence>
<dbReference type="GO" id="GO:0005737">
    <property type="term" value="C:cytoplasm"/>
    <property type="evidence" value="ECO:0007669"/>
    <property type="project" value="UniProtKB-SubCell"/>
</dbReference>
<dbReference type="Proteomes" id="UP000014500">
    <property type="component" value="Unassembled WGS sequence"/>
</dbReference>
<protein>
    <recommendedName>
        <fullName evidence="4">Integrator complex subunit 7</fullName>
    </recommendedName>
</protein>
<evidence type="ECO:0000259" key="9">
    <source>
        <dbReference type="Pfam" id="PF24436"/>
    </source>
</evidence>
<evidence type="ECO:0000313" key="11">
    <source>
        <dbReference type="EnsemblMetazoa" id="SMAR009270-PA"/>
    </source>
</evidence>
<reference evidence="12" key="1">
    <citation type="submission" date="2011-05" db="EMBL/GenBank/DDBJ databases">
        <authorList>
            <person name="Richards S.R."/>
            <person name="Qu J."/>
            <person name="Jiang H."/>
            <person name="Jhangiani S.N."/>
            <person name="Agravi P."/>
            <person name="Goodspeed R."/>
            <person name="Gross S."/>
            <person name="Mandapat C."/>
            <person name="Jackson L."/>
            <person name="Mathew T."/>
            <person name="Pu L."/>
            <person name="Thornton R."/>
            <person name="Saada N."/>
            <person name="Wilczek-Boney K.B."/>
            <person name="Lee S."/>
            <person name="Kovar C."/>
            <person name="Wu Y."/>
            <person name="Scherer S.E."/>
            <person name="Worley K.C."/>
            <person name="Muzny D.M."/>
            <person name="Gibbs R."/>
        </authorList>
    </citation>
    <scope>NUCLEOTIDE SEQUENCE</scope>
    <source>
        <strain evidence="12">Brora</strain>
    </source>
</reference>
<organism evidence="11 12">
    <name type="scientific">Strigamia maritima</name>
    <name type="common">European centipede</name>
    <name type="synonym">Geophilus maritimus</name>
    <dbReference type="NCBI Taxonomy" id="126957"/>
    <lineage>
        <taxon>Eukaryota</taxon>
        <taxon>Metazoa</taxon>
        <taxon>Ecdysozoa</taxon>
        <taxon>Arthropoda</taxon>
        <taxon>Myriapoda</taxon>
        <taxon>Chilopoda</taxon>
        <taxon>Pleurostigmophora</taxon>
        <taxon>Geophilomorpha</taxon>
        <taxon>Linotaeniidae</taxon>
        <taxon>Strigamia</taxon>
    </lineage>
</organism>
<evidence type="ECO:0000256" key="6">
    <source>
        <dbReference type="ARBA" id="ARBA00023242"/>
    </source>
</evidence>
<accession>T1J6J8</accession>
<feature type="domain" description="Integrator complex subunit 7 N-terminal" evidence="9">
    <location>
        <begin position="27"/>
        <end position="533"/>
    </location>
</feature>
<dbReference type="OMA" id="GITWCTG"/>
<dbReference type="InterPro" id="IPR056516">
    <property type="entry name" value="INTS7_N"/>
</dbReference>
<evidence type="ECO:0000313" key="12">
    <source>
        <dbReference type="Proteomes" id="UP000014500"/>
    </source>
</evidence>
<evidence type="ECO:0000259" key="10">
    <source>
        <dbReference type="Pfam" id="PF24437"/>
    </source>
</evidence>
<feature type="region of interest" description="Disordered" evidence="7">
    <location>
        <begin position="863"/>
        <end position="885"/>
    </location>
</feature>
<dbReference type="Pfam" id="PF24437">
    <property type="entry name" value="INTS7_HB"/>
    <property type="match status" value="1"/>
</dbReference>
<keyword evidence="12" id="KW-1185">Reference proteome</keyword>
<comment type="subcellular location">
    <subcellularLocation>
        <location evidence="2">Cytoplasm</location>
    </subcellularLocation>
    <subcellularLocation>
        <location evidence="1">Nucleus</location>
    </subcellularLocation>
</comment>
<dbReference type="Pfam" id="PF22965">
    <property type="entry name" value="INTS7_C"/>
    <property type="match status" value="1"/>
</dbReference>
<evidence type="ECO:0000256" key="2">
    <source>
        <dbReference type="ARBA" id="ARBA00004496"/>
    </source>
</evidence>
<name>T1J6J8_STRMM</name>
<keyword evidence="6" id="KW-0539">Nucleus</keyword>
<sequence length="957" mass="106340">MASISARLTVIGENGYGEPEQDANSALTELDKGIRSNKIGDQSEAIVRFPRLFEKYPFPILINSACLKLAELFRTGNNFLRLCILKVMQQTDKHLDKILNVEEFVRRIFSVIHSNDPLARALTLRTLGSIAVIIPEWKNVHHSIRVSLDSHDKVELEAAIFSVGKFAAQSKTFASNIYGKIGQMIEGLATPVDIKLQLISIFQHMHHEDQTTTLVRQLCANLLPKYPATEFVIVILNTLTKLSAASFIPVNDQVQLLLRFLCTDERTSVKVAVLKNLKYLADTGSRFWNKENLEAMAVFADQTSYAGLKFGALDVLASLACSDAVIKFNVTSNSVFIQLCNNSCYEDDLLLASKAIQLLTHLTVWSHQHTDQQIHLNLFENAILAIESFLLAATSSPTSPNVTTATKLCLSCAVILCESKADVCEQFADSFGTLIKTTSGPNTELLCEALAAMGNREASALLPVLPSLTQKLKNTLKSDELQKSAVVIFTLLFQALQNEFSDLSTEIPISDLLESLDLWACYKVGRQASRYGYHNYAAAIFAHLSNQVSSEHFHFWLVGLWELSLAESCVQTKQTAVQKVDHISDAVTHYMKGISAFKAATIPTNLLHFQLEYVRLRVELLQAHYQLARTCTSLKTSPPPAIAATLAAATRDELQKCGRITMQLRKCVREFRMLGDQYGRLYQSVFDADPITLLNIQVLQHNCFLIAQAIDNIALKVQNVGVIEEDSLSELSLGSLKKNGLCTTETRRMVLASQEAMSYLSSVNQSGETHKLIGNKQVDRLMRVSQILVVIPLCIPRYFFQSLQSTSIKLAISPQPRAPGEPITIQSNSHFALKVEGVIQHGARKRMFRKVSSIILNVSSVTQASNRPHQTDSKTSSDATNSMTQTVEPHNDYFNAQFLLAFPTAGVHIITVEVSVVDELEEIWKTGPRSSLTVKSYDDAMTSKQQQATRNTFQSRF</sequence>
<keyword evidence="5" id="KW-0963">Cytoplasm</keyword>
<dbReference type="SUPFAM" id="SSF48371">
    <property type="entry name" value="ARM repeat"/>
    <property type="match status" value="1"/>
</dbReference>
<dbReference type="PANTHER" id="PTHR13322">
    <property type="entry name" value="C1ORF73 PROTEIN"/>
    <property type="match status" value="1"/>
</dbReference>
<dbReference type="AlphaFoldDB" id="T1J6J8"/>
<proteinExistence type="inferred from homology"/>
<dbReference type="InterPro" id="IPR056517">
    <property type="entry name" value="INTS7_HB"/>
</dbReference>
<evidence type="ECO:0000256" key="3">
    <source>
        <dbReference type="ARBA" id="ARBA00008565"/>
    </source>
</evidence>
<feature type="domain" description="Integrator complex subunit 7 helical bundle" evidence="10">
    <location>
        <begin position="534"/>
        <end position="713"/>
    </location>
</feature>
<feature type="domain" description="Integrator complex subunit 7 C-terminal" evidence="8">
    <location>
        <begin position="809"/>
        <end position="924"/>
    </location>
</feature>
<dbReference type="InterPro" id="IPR016024">
    <property type="entry name" value="ARM-type_fold"/>
</dbReference>
<dbReference type="GO" id="GO:0034472">
    <property type="term" value="P:snRNA 3'-end processing"/>
    <property type="evidence" value="ECO:0007669"/>
    <property type="project" value="TreeGrafter"/>
</dbReference>
<dbReference type="Pfam" id="PF24436">
    <property type="entry name" value="INTS7_N"/>
    <property type="match status" value="1"/>
</dbReference>
<dbReference type="GO" id="GO:0032039">
    <property type="term" value="C:integrator complex"/>
    <property type="evidence" value="ECO:0007669"/>
    <property type="project" value="InterPro"/>
</dbReference>
<dbReference type="HOGENOM" id="CLU_013157_0_0_1"/>
<dbReference type="eggNOG" id="KOG1988">
    <property type="taxonomic scope" value="Eukaryota"/>
</dbReference>
<evidence type="ECO:0000256" key="5">
    <source>
        <dbReference type="ARBA" id="ARBA00022490"/>
    </source>
</evidence>
<evidence type="ECO:0000256" key="1">
    <source>
        <dbReference type="ARBA" id="ARBA00004123"/>
    </source>
</evidence>
<dbReference type="STRING" id="126957.T1J6J8"/>
<dbReference type="PANTHER" id="PTHR13322:SF2">
    <property type="entry name" value="INTEGRATOR COMPLEX SUBUNIT 7"/>
    <property type="match status" value="1"/>
</dbReference>
<dbReference type="InterPro" id="IPR054519">
    <property type="entry name" value="INTS7_C"/>
</dbReference>
<dbReference type="InterPro" id="IPR033060">
    <property type="entry name" value="INTS7"/>
</dbReference>
<reference evidence="11" key="2">
    <citation type="submission" date="2015-02" db="UniProtKB">
        <authorList>
            <consortium name="EnsemblMetazoa"/>
        </authorList>
    </citation>
    <scope>IDENTIFICATION</scope>
</reference>
<comment type="similarity">
    <text evidence="3">Belongs to the Integrator subunit 7 family.</text>
</comment>